<dbReference type="Pfam" id="PF25372">
    <property type="entry name" value="DUF7885"/>
    <property type="match status" value="2"/>
</dbReference>
<organism evidence="2 3">
    <name type="scientific">Romanomermis culicivorax</name>
    <name type="common">Nematode worm</name>
    <dbReference type="NCBI Taxonomy" id="13658"/>
    <lineage>
        <taxon>Eukaryota</taxon>
        <taxon>Metazoa</taxon>
        <taxon>Ecdysozoa</taxon>
        <taxon>Nematoda</taxon>
        <taxon>Enoplea</taxon>
        <taxon>Dorylaimia</taxon>
        <taxon>Mermithida</taxon>
        <taxon>Mermithoidea</taxon>
        <taxon>Mermithidae</taxon>
        <taxon>Romanomermis</taxon>
    </lineage>
</organism>
<name>A0A915I0V2_ROMCU</name>
<dbReference type="AlphaFoldDB" id="A0A915I0V2"/>
<dbReference type="OMA" id="LCNRIRY"/>
<dbReference type="Gene3D" id="1.20.1280.50">
    <property type="match status" value="1"/>
</dbReference>
<proteinExistence type="predicted"/>
<evidence type="ECO:0000313" key="2">
    <source>
        <dbReference type="Proteomes" id="UP000887565"/>
    </source>
</evidence>
<protein>
    <submittedName>
        <fullName evidence="3">F-box domain-containing protein</fullName>
    </submittedName>
</protein>
<dbReference type="PANTHER" id="PTHR13318:SF190">
    <property type="entry name" value="PARTNER OF PAIRED, ISOFORM B"/>
    <property type="match status" value="1"/>
</dbReference>
<dbReference type="PANTHER" id="PTHR13318">
    <property type="entry name" value="PARTNER OF PAIRED, ISOFORM B-RELATED"/>
    <property type="match status" value="1"/>
</dbReference>
<dbReference type="GO" id="GO:0019005">
    <property type="term" value="C:SCF ubiquitin ligase complex"/>
    <property type="evidence" value="ECO:0007669"/>
    <property type="project" value="TreeGrafter"/>
</dbReference>
<accession>A0A915I0V2</accession>
<keyword evidence="2" id="KW-1185">Reference proteome</keyword>
<dbReference type="InterPro" id="IPR032675">
    <property type="entry name" value="LRR_dom_sf"/>
</dbReference>
<dbReference type="SMART" id="SM00367">
    <property type="entry name" value="LRR_CC"/>
    <property type="match status" value="10"/>
</dbReference>
<evidence type="ECO:0000259" key="1">
    <source>
        <dbReference type="PROSITE" id="PS50181"/>
    </source>
</evidence>
<sequence>VFSYLDIVSLCRCAQVCKNWYTLALDGSNWQHVDLFTFQKDVKGNVVENLAKRCGGFLKKLSLRGCEGVQDGALDCTSSNCMLIYYSVFRTFAKKCNFIEDLNLDRCKRLTDRTCTNLGRYCKRLRLLNLDCVSQTTDDGLKALSDGCPFLSKLNVSWCHHVGDNGLSALAHGCPNLTALICKGCTLITDDGVKQIAKNCPELRVLNFHSCLAQLDEIVIQIIQLSFVLHRFDFSLHLNLHLTDQSATYIAEGCVLLEYLCLSQCSLITDRTLQHLAHGCRLLKDLEVSSCHHLTDAGFHALAKNCHNLERMDLEDCSQVTDNTLGHLATGCPNVVELGLSHCELITDDGIKQLAMGLCMNDKLKILDLDNCPLITDHSLGYLRECRTLERVELYDCQQISRGGIKKFKQHLPNVMVHAYFAPATPPNIPAGPPRRRYCRCCNVL</sequence>
<dbReference type="InterPro" id="IPR057207">
    <property type="entry name" value="FBXL15_LRR"/>
</dbReference>
<feature type="domain" description="F-box" evidence="1">
    <location>
        <begin position="1"/>
        <end position="33"/>
    </location>
</feature>
<dbReference type="Proteomes" id="UP000887565">
    <property type="component" value="Unplaced"/>
</dbReference>
<dbReference type="InterPro" id="IPR006553">
    <property type="entry name" value="Leu-rich_rpt_Cys-con_subtyp"/>
</dbReference>
<dbReference type="GO" id="GO:0031146">
    <property type="term" value="P:SCF-dependent proteasomal ubiquitin-dependent protein catabolic process"/>
    <property type="evidence" value="ECO:0007669"/>
    <property type="project" value="TreeGrafter"/>
</dbReference>
<dbReference type="SUPFAM" id="SSF52047">
    <property type="entry name" value="RNI-like"/>
    <property type="match status" value="1"/>
</dbReference>
<evidence type="ECO:0000313" key="3">
    <source>
        <dbReference type="WBParaSite" id="nRc.2.0.1.t07448-RA"/>
    </source>
</evidence>
<dbReference type="Gene3D" id="3.80.10.10">
    <property type="entry name" value="Ribonuclease Inhibitor"/>
    <property type="match status" value="3"/>
</dbReference>
<reference evidence="3" key="1">
    <citation type="submission" date="2022-11" db="UniProtKB">
        <authorList>
            <consortium name="WormBaseParasite"/>
        </authorList>
    </citation>
    <scope>IDENTIFICATION</scope>
</reference>
<dbReference type="Pfam" id="PF12937">
    <property type="entry name" value="F-box-like"/>
    <property type="match status" value="1"/>
</dbReference>
<dbReference type="PROSITE" id="PS50181">
    <property type="entry name" value="FBOX"/>
    <property type="match status" value="1"/>
</dbReference>
<dbReference type="InterPro" id="IPR001810">
    <property type="entry name" value="F-box_dom"/>
</dbReference>
<dbReference type="FunFam" id="3.80.10.10:FF:000060">
    <property type="entry name" value="F-box/LRR-repeat protein 20 isoform 2"/>
    <property type="match status" value="1"/>
</dbReference>
<dbReference type="WBParaSite" id="nRc.2.0.1.t07448-RA">
    <property type="protein sequence ID" value="nRc.2.0.1.t07448-RA"/>
    <property type="gene ID" value="nRc.2.0.1.g07448"/>
</dbReference>